<name>A0A1Z4LXL0_9CYAN</name>
<gene>
    <name evidence="1" type="ORF">NIES267_55010</name>
</gene>
<evidence type="ECO:0000313" key="1">
    <source>
        <dbReference type="EMBL" id="BAY85995.1"/>
    </source>
</evidence>
<protein>
    <submittedName>
        <fullName evidence="1">Uncharacterized protein</fullName>
    </submittedName>
</protein>
<evidence type="ECO:0000313" key="2">
    <source>
        <dbReference type="Proteomes" id="UP000218418"/>
    </source>
</evidence>
<organism evidence="1 2">
    <name type="scientific">Calothrix parasitica NIES-267</name>
    <dbReference type="NCBI Taxonomy" id="1973488"/>
    <lineage>
        <taxon>Bacteria</taxon>
        <taxon>Bacillati</taxon>
        <taxon>Cyanobacteriota</taxon>
        <taxon>Cyanophyceae</taxon>
        <taxon>Nostocales</taxon>
        <taxon>Calotrichaceae</taxon>
        <taxon>Calothrix</taxon>
    </lineage>
</organism>
<reference evidence="1 2" key="1">
    <citation type="submission" date="2017-06" db="EMBL/GenBank/DDBJ databases">
        <title>Genome sequencing of cyanobaciteial culture collection at National Institute for Environmental Studies (NIES).</title>
        <authorList>
            <person name="Hirose Y."/>
            <person name="Shimura Y."/>
            <person name="Fujisawa T."/>
            <person name="Nakamura Y."/>
            <person name="Kawachi M."/>
        </authorList>
    </citation>
    <scope>NUCLEOTIDE SEQUENCE [LARGE SCALE GENOMIC DNA]</scope>
    <source>
        <strain evidence="1 2">NIES-267</strain>
    </source>
</reference>
<keyword evidence="2" id="KW-1185">Reference proteome</keyword>
<accession>A0A1Z4LXL0</accession>
<dbReference type="AlphaFoldDB" id="A0A1Z4LXL0"/>
<dbReference type="Proteomes" id="UP000218418">
    <property type="component" value="Chromosome"/>
</dbReference>
<sequence length="58" mass="6772">MLQENMTDKELMLLKMKIIYAKAQSWGIEELALALEHLSEDCWNKVSKNYPPSFRIDG</sequence>
<proteinExistence type="predicted"/>
<dbReference type="EMBL" id="AP018227">
    <property type="protein sequence ID" value="BAY85995.1"/>
    <property type="molecule type" value="Genomic_DNA"/>
</dbReference>